<dbReference type="GO" id="GO:0015423">
    <property type="term" value="F:ABC-type maltose transporter activity"/>
    <property type="evidence" value="ECO:0007669"/>
    <property type="project" value="TreeGrafter"/>
</dbReference>
<dbReference type="InterPro" id="IPR035277">
    <property type="entry name" value="MalF_N"/>
</dbReference>
<dbReference type="GO" id="GO:0042956">
    <property type="term" value="P:maltodextrin transmembrane transport"/>
    <property type="evidence" value="ECO:0007669"/>
    <property type="project" value="TreeGrafter"/>
</dbReference>
<comment type="caution">
    <text evidence="9">The sequence shown here is derived from an EMBL/GenBank/DDBJ whole genome shotgun (WGS) entry which is preliminary data.</text>
</comment>
<proteinExistence type="inferred from homology"/>
<dbReference type="Proteomes" id="UP000241954">
    <property type="component" value="Unassembled WGS sequence"/>
</dbReference>
<dbReference type="AlphaFoldDB" id="A0A2T3MS01"/>
<keyword evidence="4" id="KW-1003">Cell membrane</keyword>
<protein>
    <recommendedName>
        <fullName evidence="6">Maltose/maltodextrin transport system permease protein</fullName>
    </recommendedName>
</protein>
<feature type="domain" description="MalF N-terminal region transmembrane helices" evidence="8">
    <location>
        <begin position="23"/>
        <end position="69"/>
    </location>
</feature>
<dbReference type="Pfam" id="PF14785">
    <property type="entry name" value="MalF_P2"/>
    <property type="match status" value="1"/>
</dbReference>
<evidence type="ECO:0000256" key="3">
    <source>
        <dbReference type="ARBA" id="ARBA00022448"/>
    </source>
</evidence>
<comment type="subcellular location">
    <subcellularLocation>
        <location evidence="1 6">Cell inner membrane</location>
        <topology evidence="1 6">Multi-pass membrane protein</topology>
    </subcellularLocation>
</comment>
<feature type="transmembrane region" description="Helical" evidence="6">
    <location>
        <begin position="75"/>
        <end position="99"/>
    </location>
</feature>
<keyword evidence="5 6" id="KW-0997">Cell inner membrane</keyword>
<comment type="caution">
    <text evidence="6">Lacks conserved residue(s) required for the propagation of feature annotation.</text>
</comment>
<dbReference type="GO" id="GO:1990060">
    <property type="term" value="C:maltose transport complex"/>
    <property type="evidence" value="ECO:0007669"/>
    <property type="project" value="TreeGrafter"/>
</dbReference>
<keyword evidence="6" id="KW-0812">Transmembrane</keyword>
<comment type="function">
    <text evidence="6">Part of the ABC transporter complex MalEFGK involved in maltose/maltodextrin import. Probably responsible for the translocation of the substrate across the membrane.</text>
</comment>
<evidence type="ECO:0000256" key="5">
    <source>
        <dbReference type="ARBA" id="ARBA00022519"/>
    </source>
</evidence>
<dbReference type="InterPro" id="IPR029345">
    <property type="entry name" value="MalF_P2"/>
</dbReference>
<feature type="transmembrane region" description="Helical" evidence="6">
    <location>
        <begin position="23"/>
        <end position="42"/>
    </location>
</feature>
<evidence type="ECO:0000256" key="4">
    <source>
        <dbReference type="ARBA" id="ARBA00022475"/>
    </source>
</evidence>
<keyword evidence="6" id="KW-0472">Membrane</keyword>
<keyword evidence="6" id="KW-0762">Sugar transport</keyword>
<keyword evidence="3" id="KW-0813">Transport</keyword>
<comment type="similarity">
    <text evidence="2 6">Belongs to the binding-protein-dependent transport system permease family. MalFG subfamily.</text>
</comment>
<dbReference type="EMBL" id="PYLW01000001">
    <property type="protein sequence ID" value="PSV99941.1"/>
    <property type="molecule type" value="Genomic_DNA"/>
</dbReference>
<evidence type="ECO:0000256" key="2">
    <source>
        <dbReference type="ARBA" id="ARBA00009047"/>
    </source>
</evidence>
<evidence type="ECO:0000313" key="10">
    <source>
        <dbReference type="Proteomes" id="UP000241954"/>
    </source>
</evidence>
<comment type="subunit">
    <text evidence="6">The complex is composed of two ATP-binding proteins (MalK), two transmembrane proteins (MalG and MalF) and a solute-binding protein (MalE).</text>
</comment>
<dbReference type="SUPFAM" id="SSF160964">
    <property type="entry name" value="MalF N-terminal region-like"/>
    <property type="match status" value="1"/>
</dbReference>
<dbReference type="Pfam" id="PF20872">
    <property type="entry name" value="MalF_N_TM"/>
    <property type="match status" value="1"/>
</dbReference>
<dbReference type="Gene3D" id="1.20.58.370">
    <property type="entry name" value="MalF N-terminal region-like"/>
    <property type="match status" value="1"/>
</dbReference>
<dbReference type="STRING" id="56192.UB38_13080"/>
<feature type="domain" description="Maltose transport system permease protein MalF P2" evidence="7">
    <location>
        <begin position="108"/>
        <end position="255"/>
    </location>
</feature>
<dbReference type="PANTHER" id="PTHR47314">
    <property type="entry name" value="MALTOSE/MALTODEXTRIN TRANSPORT SYSTEM PERMEASE PROTEIN MALF"/>
    <property type="match status" value="1"/>
</dbReference>
<evidence type="ECO:0000259" key="8">
    <source>
        <dbReference type="Pfam" id="PF20872"/>
    </source>
</evidence>
<evidence type="ECO:0000313" key="9">
    <source>
        <dbReference type="EMBL" id="PSV99941.1"/>
    </source>
</evidence>
<evidence type="ECO:0000256" key="6">
    <source>
        <dbReference type="RuleBase" id="RU367050"/>
    </source>
</evidence>
<dbReference type="PANTHER" id="PTHR47314:SF1">
    <property type="entry name" value="MALTOSE_MALTODEXTRIN TRANSPORT SYSTEM PERMEASE PROTEIN MALF"/>
    <property type="match status" value="1"/>
</dbReference>
<evidence type="ECO:0000259" key="7">
    <source>
        <dbReference type="Pfam" id="PF14785"/>
    </source>
</evidence>
<dbReference type="InterPro" id="IPR047103">
    <property type="entry name" value="MalF_P2_sf"/>
</dbReference>
<keyword evidence="6" id="KW-1133">Transmembrane helix</keyword>
<evidence type="ECO:0000256" key="1">
    <source>
        <dbReference type="ARBA" id="ARBA00004429"/>
    </source>
</evidence>
<name>A0A2T3MS01_9GAMM</name>
<feature type="transmembrane region" description="Helical" evidence="6">
    <location>
        <begin position="48"/>
        <end position="66"/>
    </location>
</feature>
<dbReference type="Gene3D" id="2.40.430.10">
    <property type="entry name" value="D-maltodextrin-binding protein, MBP"/>
    <property type="match status" value="1"/>
</dbReference>
<sequence>MESVQDIELFESKNKTFKYKKEIKWFILGLIALVNGYATILMYAQGEIAFALLTVVLTALAIYIFGSSKTYAQRYIYPGIAGMIVFIIFPLLYTVSLAFTNYSATNQLTLERTQSILEQRTFQSGKNYKFNLYKADDGYQIIINDDGKLLSTGLIDFNNKSVKLKPVAEAFGNTTPIKNYDESHPVAIKLDAIAQAFGKKLPIKDIVKNRNQISKLRLELPNGKDIRMSGLRKFASDYPLFTKQPDNVTLLNLITTELQPRLITSLASVVILHHI</sequence>
<gene>
    <name evidence="9" type="ORF">C9I88_01965</name>
</gene>
<dbReference type="InterPro" id="IPR048464">
    <property type="entry name" value="MalF_N_TM"/>
</dbReference>
<organism evidence="9 10">
    <name type="scientific">Photobacterium iliopiscarium</name>
    <dbReference type="NCBI Taxonomy" id="56192"/>
    <lineage>
        <taxon>Bacteria</taxon>
        <taxon>Pseudomonadati</taxon>
        <taxon>Pseudomonadota</taxon>
        <taxon>Gammaproteobacteria</taxon>
        <taxon>Vibrionales</taxon>
        <taxon>Vibrionaceae</taxon>
        <taxon>Photobacterium</taxon>
    </lineage>
</organism>
<accession>A0A2T3MS01</accession>
<reference evidence="9 10" key="1">
    <citation type="submission" date="2018-01" db="EMBL/GenBank/DDBJ databases">
        <title>Whole genome sequencing of Histamine producing bacteria.</title>
        <authorList>
            <person name="Butler K."/>
        </authorList>
    </citation>
    <scope>NUCLEOTIDE SEQUENCE [LARGE SCALE GENOMIC DNA]</scope>
    <source>
        <strain evidence="9 10">NCIMB 13481</strain>
    </source>
</reference>